<evidence type="ECO:0000313" key="7">
    <source>
        <dbReference type="EMBL" id="CAB4751513.1"/>
    </source>
</evidence>
<dbReference type="PANTHER" id="PTHR42847">
    <property type="entry name" value="ALKANESULFONATE MONOOXYGENASE"/>
    <property type="match status" value="1"/>
</dbReference>
<organism evidence="7">
    <name type="scientific">freshwater metagenome</name>
    <dbReference type="NCBI Taxonomy" id="449393"/>
    <lineage>
        <taxon>unclassified sequences</taxon>
        <taxon>metagenomes</taxon>
        <taxon>ecological metagenomes</taxon>
    </lineage>
</organism>
<dbReference type="EMBL" id="CAEZYU010000086">
    <property type="protein sequence ID" value="CAB4751513.1"/>
    <property type="molecule type" value="Genomic_DNA"/>
</dbReference>
<dbReference type="InterPro" id="IPR036661">
    <property type="entry name" value="Luciferase-like_sf"/>
</dbReference>
<dbReference type="AlphaFoldDB" id="A0A6J6TYS4"/>
<dbReference type="InterPro" id="IPR050172">
    <property type="entry name" value="SsuD_RutA_monooxygenase"/>
</dbReference>
<name>A0A6J6TYS4_9ZZZZ</name>
<evidence type="ECO:0000256" key="4">
    <source>
        <dbReference type="ARBA" id="ARBA00023033"/>
    </source>
</evidence>
<feature type="domain" description="Phospholipase/carboxylesterase/thioesterase" evidence="6">
    <location>
        <begin position="8"/>
        <end position="191"/>
    </location>
</feature>
<protein>
    <submittedName>
        <fullName evidence="7">Unannotated protein</fullName>
    </submittedName>
</protein>
<dbReference type="Pfam" id="PF00296">
    <property type="entry name" value="Bac_luciferase"/>
    <property type="match status" value="1"/>
</dbReference>
<dbReference type="InterPro" id="IPR003140">
    <property type="entry name" value="PLipase/COase/thioEstase"/>
</dbReference>
<proteinExistence type="predicted"/>
<evidence type="ECO:0000256" key="1">
    <source>
        <dbReference type="ARBA" id="ARBA00022630"/>
    </source>
</evidence>
<keyword evidence="3" id="KW-0560">Oxidoreductase</keyword>
<dbReference type="SUPFAM" id="SSF51679">
    <property type="entry name" value="Bacterial luciferase-like"/>
    <property type="match status" value="1"/>
</dbReference>
<evidence type="ECO:0000259" key="5">
    <source>
        <dbReference type="Pfam" id="PF00296"/>
    </source>
</evidence>
<dbReference type="PANTHER" id="PTHR42847:SF4">
    <property type="entry name" value="ALKANESULFONATE MONOOXYGENASE-RELATED"/>
    <property type="match status" value="1"/>
</dbReference>
<dbReference type="SUPFAM" id="SSF53474">
    <property type="entry name" value="alpha/beta-Hydrolases"/>
    <property type="match status" value="1"/>
</dbReference>
<gene>
    <name evidence="7" type="ORF">UFOPK2766_01686</name>
</gene>
<dbReference type="Gene3D" id="3.40.50.1820">
    <property type="entry name" value="alpha/beta hydrolase"/>
    <property type="match status" value="1"/>
</dbReference>
<dbReference type="Pfam" id="PF02230">
    <property type="entry name" value="Abhydrolase_2"/>
    <property type="match status" value="1"/>
</dbReference>
<dbReference type="GO" id="GO:0046306">
    <property type="term" value="P:alkanesulfonate catabolic process"/>
    <property type="evidence" value="ECO:0007669"/>
    <property type="project" value="TreeGrafter"/>
</dbReference>
<keyword evidence="2" id="KW-0288">FMN</keyword>
<dbReference type="GO" id="GO:0016787">
    <property type="term" value="F:hydrolase activity"/>
    <property type="evidence" value="ECO:0007669"/>
    <property type="project" value="InterPro"/>
</dbReference>
<feature type="domain" description="Luciferase-like" evidence="5">
    <location>
        <begin position="224"/>
        <end position="405"/>
    </location>
</feature>
<keyword evidence="4" id="KW-0503">Monooxygenase</keyword>
<dbReference type="InterPro" id="IPR029058">
    <property type="entry name" value="AB_hydrolase_fold"/>
</dbReference>
<accession>A0A6J6TYS4</accession>
<keyword evidence="1" id="KW-0285">Flavoprotein</keyword>
<evidence type="ECO:0000256" key="2">
    <source>
        <dbReference type="ARBA" id="ARBA00022643"/>
    </source>
</evidence>
<reference evidence="7" key="1">
    <citation type="submission" date="2020-05" db="EMBL/GenBank/DDBJ databases">
        <authorList>
            <person name="Chiriac C."/>
            <person name="Salcher M."/>
            <person name="Ghai R."/>
            <person name="Kavagutti S V."/>
        </authorList>
    </citation>
    <scope>NUCLEOTIDE SEQUENCE</scope>
</reference>
<dbReference type="GO" id="GO:0008726">
    <property type="term" value="F:alkanesulfonate monooxygenase activity"/>
    <property type="evidence" value="ECO:0007669"/>
    <property type="project" value="TreeGrafter"/>
</dbReference>
<dbReference type="InterPro" id="IPR019921">
    <property type="entry name" value="Lucif-like_OxRdtase_Rv2161c"/>
</dbReference>
<evidence type="ECO:0000259" key="6">
    <source>
        <dbReference type="Pfam" id="PF02230"/>
    </source>
</evidence>
<evidence type="ECO:0000256" key="3">
    <source>
        <dbReference type="ARBA" id="ARBA00023002"/>
    </source>
</evidence>
<dbReference type="Gene3D" id="3.20.20.30">
    <property type="entry name" value="Luciferase-like domain"/>
    <property type="match status" value="1"/>
</dbReference>
<dbReference type="NCBIfam" id="TIGR03619">
    <property type="entry name" value="F420_Rv2161c"/>
    <property type="match status" value="1"/>
</dbReference>
<sequence length="507" mass="53136">MRDVDRGSGVLIALHGHGDDPASARAWGRQLAPHGWEVLAPGAQEDSEGVRSWFSTGPRGVVAEDLRRSAHKIGDLVERLQNGGSRVAVAGFSQGGSLAMVLSLFGVHPEAVISICGFYPELDGNVGELAATHTGALRPSAAPVLVINAAEDERVPAFLGADAAALLSSQQIPSTYQVVPGDHRVGQEAVECSRRWLNGVLSSGVKVSLGLPVDRIHTGSELVSGAAVADLAVGYERLGFDAAYVTDHPAPDDRWLSGGGHQALEPTVALAVAAAVTDRLLLHTNVYVLPYRNPFIAAKALGSLDVLSGGRLILGVAAGYVKPEFAAVGADFDSRGALLDESLQILLRIWTESSVEAVGANFSARSVTALPQPSSVPPIWVGGNSTAAIRRAIRFGQGWSPFPTPIGSGKGLRTAEISSVEALAQRISQVQELCAEAERTEPLSICFVPFSLANYLSNPTTGLAPLLEEIAQLSELGVDWLALMVPGDSRSAVLHHARELSSALKLA</sequence>
<dbReference type="InterPro" id="IPR011251">
    <property type="entry name" value="Luciferase-like_dom"/>
</dbReference>